<keyword evidence="7" id="KW-0804">Transcription</keyword>
<evidence type="ECO:0000256" key="2">
    <source>
        <dbReference type="ARBA" id="ARBA00022795"/>
    </source>
</evidence>
<protein>
    <recommendedName>
        <fullName evidence="11">Flagellar transcriptional regulator FlhD</fullName>
    </recommendedName>
</protein>
<evidence type="ECO:0000256" key="7">
    <source>
        <dbReference type="ARBA" id="ARBA00023163"/>
    </source>
</evidence>
<keyword evidence="4" id="KW-0238">DNA-binding</keyword>
<evidence type="ECO:0000256" key="5">
    <source>
        <dbReference type="ARBA" id="ARBA00023157"/>
    </source>
</evidence>
<dbReference type="EMBL" id="NRRY01000040">
    <property type="protein sequence ID" value="MBK1620445.1"/>
    <property type="molecule type" value="Genomic_DNA"/>
</dbReference>
<dbReference type="GO" id="GO:0003677">
    <property type="term" value="F:DNA binding"/>
    <property type="evidence" value="ECO:0007669"/>
    <property type="project" value="UniProtKB-KW"/>
</dbReference>
<dbReference type="Pfam" id="PF05247">
    <property type="entry name" value="FlhD"/>
    <property type="match status" value="1"/>
</dbReference>
<evidence type="ECO:0000313" key="9">
    <source>
        <dbReference type="EMBL" id="MBK1620445.1"/>
    </source>
</evidence>
<keyword evidence="6" id="KW-0010">Activator</keyword>
<proteinExistence type="predicted"/>
<dbReference type="InterPro" id="IPR023559">
    <property type="entry name" value="Flagellar_FlhD"/>
</dbReference>
<dbReference type="AlphaFoldDB" id="A0A9X1B5E4"/>
<comment type="function">
    <text evidence="8">Functions in complex with FlhC as a master transcriptional regulator that regulates transcription of several flagellar and non-flagellar operons by binding to their promoter region. Activates expression of class 2 flagellar genes, including fliA, which is a flagellum-specific sigma factor that turns on the class 3 genes. Also regulates genes whose products function in a variety of physiological pathways.</text>
</comment>
<organism evidence="9 10">
    <name type="scientific">Lamprobacter modestohalophilus</name>
    <dbReference type="NCBI Taxonomy" id="1064514"/>
    <lineage>
        <taxon>Bacteria</taxon>
        <taxon>Pseudomonadati</taxon>
        <taxon>Pseudomonadota</taxon>
        <taxon>Gammaproteobacteria</taxon>
        <taxon>Chromatiales</taxon>
        <taxon>Chromatiaceae</taxon>
        <taxon>Lamprobacter</taxon>
    </lineage>
</organism>
<reference evidence="9 10" key="1">
    <citation type="journal article" date="2020" name="Microorganisms">
        <title>Osmotic Adaptation and Compatible Solute Biosynthesis of Phototrophic Bacteria as Revealed from Genome Analyses.</title>
        <authorList>
            <person name="Imhoff J.F."/>
            <person name="Rahn T."/>
            <person name="Kunzel S."/>
            <person name="Keller A."/>
            <person name="Neulinger S.C."/>
        </authorList>
    </citation>
    <scope>NUCLEOTIDE SEQUENCE [LARGE SCALE GENOMIC DNA]</scope>
    <source>
        <strain evidence="9 10">DSM 25653</strain>
    </source>
</reference>
<name>A0A9X1B5E4_9GAMM</name>
<dbReference type="Proteomes" id="UP001138768">
    <property type="component" value="Unassembled WGS sequence"/>
</dbReference>
<dbReference type="InterPro" id="IPR036194">
    <property type="entry name" value="FlhD_sf"/>
</dbReference>
<evidence type="ECO:0000256" key="3">
    <source>
        <dbReference type="ARBA" id="ARBA00023015"/>
    </source>
</evidence>
<sequence>MMPTKTEADLDRAVVTLNLHWLLSAQALARSDVEKARLVYGLDLELIGVLRQASFLVLCALAESGVLLFRPRFPSRLLHERLSVPSSSTLASELQTLLLAAEEAERS</sequence>
<evidence type="ECO:0000256" key="1">
    <source>
        <dbReference type="ARBA" id="ARBA00022490"/>
    </source>
</evidence>
<accession>A0A9X1B5E4</accession>
<evidence type="ECO:0008006" key="11">
    <source>
        <dbReference type="Google" id="ProtNLM"/>
    </source>
</evidence>
<comment type="caution">
    <text evidence="9">The sequence shown here is derived from an EMBL/GenBank/DDBJ whole genome shotgun (WGS) entry which is preliminary data.</text>
</comment>
<keyword evidence="2" id="KW-1005">Bacterial flagellum biogenesis</keyword>
<evidence type="ECO:0000256" key="8">
    <source>
        <dbReference type="ARBA" id="ARBA00025431"/>
    </source>
</evidence>
<dbReference type="GO" id="GO:0045893">
    <property type="term" value="P:positive regulation of DNA-templated transcription"/>
    <property type="evidence" value="ECO:0007669"/>
    <property type="project" value="InterPro"/>
</dbReference>
<keyword evidence="10" id="KW-1185">Reference proteome</keyword>
<evidence type="ECO:0000313" key="10">
    <source>
        <dbReference type="Proteomes" id="UP001138768"/>
    </source>
</evidence>
<keyword evidence="1" id="KW-0963">Cytoplasm</keyword>
<evidence type="ECO:0000256" key="4">
    <source>
        <dbReference type="ARBA" id="ARBA00023125"/>
    </source>
</evidence>
<dbReference type="GO" id="GO:0044780">
    <property type="term" value="P:bacterial-type flagellum assembly"/>
    <property type="evidence" value="ECO:0007669"/>
    <property type="project" value="InterPro"/>
</dbReference>
<keyword evidence="5" id="KW-1015">Disulfide bond</keyword>
<keyword evidence="3" id="KW-0805">Transcription regulation</keyword>
<evidence type="ECO:0000256" key="6">
    <source>
        <dbReference type="ARBA" id="ARBA00023159"/>
    </source>
</evidence>
<gene>
    <name evidence="9" type="ORF">CKO42_18780</name>
</gene>
<dbReference type="Gene3D" id="1.10.4000.10">
    <property type="entry name" value="Flagellar transcriptional activator FlhD"/>
    <property type="match status" value="1"/>
</dbReference>
<dbReference type="SUPFAM" id="SSF63592">
    <property type="entry name" value="Flagellar transcriptional activator FlhD"/>
    <property type="match status" value="1"/>
</dbReference>